<accession>K9YV38</accession>
<gene>
    <name evidence="1" type="ORF">Dacsa_2121</name>
</gene>
<protein>
    <submittedName>
        <fullName evidence="1">Uncharacterized protein</fullName>
    </submittedName>
</protein>
<dbReference type="RefSeq" id="WP_015229747.1">
    <property type="nucleotide sequence ID" value="NC_019780.1"/>
</dbReference>
<dbReference type="KEGG" id="dsl:Dacsa_2121"/>
<dbReference type="AlphaFoldDB" id="K9YV38"/>
<evidence type="ECO:0000313" key="2">
    <source>
        <dbReference type="Proteomes" id="UP000010482"/>
    </source>
</evidence>
<dbReference type="HOGENOM" id="CLU_3250347_0_0_3"/>
<evidence type="ECO:0000313" key="1">
    <source>
        <dbReference type="EMBL" id="AFZ50754.1"/>
    </source>
</evidence>
<dbReference type="Proteomes" id="UP000010482">
    <property type="component" value="Chromosome"/>
</dbReference>
<keyword evidence="2" id="KW-1185">Reference proteome</keyword>
<dbReference type="EMBL" id="CP003944">
    <property type="protein sequence ID" value="AFZ50754.1"/>
    <property type="molecule type" value="Genomic_DNA"/>
</dbReference>
<sequence>MQINNFLLYHEAISYTILEKTVGFALPTLQDVNTFLSQPTLN</sequence>
<proteinExistence type="predicted"/>
<reference evidence="1" key="1">
    <citation type="submission" date="2012-04" db="EMBL/GenBank/DDBJ databases">
        <title>Finished genome of Dactylococcopsis salina PCC 8305.</title>
        <authorList>
            <consortium name="US DOE Joint Genome Institute"/>
            <person name="Gugger M."/>
            <person name="Coursin T."/>
            <person name="Rippka R."/>
            <person name="Tandeau De Marsac N."/>
            <person name="Huntemann M."/>
            <person name="Wei C.-L."/>
            <person name="Han J."/>
            <person name="Detter J.C."/>
            <person name="Han C."/>
            <person name="Tapia R."/>
            <person name="Daligault H."/>
            <person name="Chen A."/>
            <person name="Krypides N."/>
            <person name="Mavromatis K."/>
            <person name="Markowitz V."/>
            <person name="Szeto E."/>
            <person name="Ivanova N."/>
            <person name="Ovchinnikova G."/>
            <person name="Pagani I."/>
            <person name="Pati A."/>
            <person name="Goodwin L."/>
            <person name="Peters L."/>
            <person name="Pitluck S."/>
            <person name="Woyke T."/>
            <person name="Kerfeld C."/>
        </authorList>
    </citation>
    <scope>NUCLEOTIDE SEQUENCE [LARGE SCALE GENOMIC DNA]</scope>
    <source>
        <strain evidence="1">PCC 8305</strain>
    </source>
</reference>
<organism evidence="1 2">
    <name type="scientific">Dactylococcopsis salina (strain PCC 8305)</name>
    <name type="common">Myxobactron salinum</name>
    <dbReference type="NCBI Taxonomy" id="13035"/>
    <lineage>
        <taxon>Bacteria</taxon>
        <taxon>Bacillati</taxon>
        <taxon>Cyanobacteriota</taxon>
        <taxon>Cyanophyceae</taxon>
        <taxon>Nodosilineales</taxon>
        <taxon>Cymatolegaceae</taxon>
        <taxon>Dactylococcopsis</taxon>
    </lineage>
</organism>
<name>K9YV38_DACS8</name>
<dbReference type="STRING" id="13035.Dacsa_2121"/>